<dbReference type="Pfam" id="PF00501">
    <property type="entry name" value="AMP-binding"/>
    <property type="match status" value="1"/>
</dbReference>
<dbReference type="Gene3D" id="3.40.50.12780">
    <property type="entry name" value="N-terminal domain of ligase-like"/>
    <property type="match status" value="1"/>
</dbReference>
<evidence type="ECO:0000259" key="2">
    <source>
        <dbReference type="Pfam" id="PF00501"/>
    </source>
</evidence>
<dbReference type="RefSeq" id="WP_378281017.1">
    <property type="nucleotide sequence ID" value="NZ_JBHSON010000007.1"/>
</dbReference>
<sequence>MYFAQLQTVASAIRFHAGRIGDQPAIVCAGRSLGYARLYGEACRVAHALRAEGVPEQGRVAYLGKESVHYYEVFFGCALSGTVLVPINWRLTPVEVEHVLRDSDSEVLVVDRDLLKAAAEVVSASPRLRAVVVLDAGAAGDTVVTGGRAIRGSSPTPRTRSCSSTPAGRPGCPRASCWRSAACSRSGTRWPRRAWTGSTGAPGT</sequence>
<dbReference type="InterPro" id="IPR000873">
    <property type="entry name" value="AMP-dep_synth/lig_dom"/>
</dbReference>
<evidence type="ECO:0000313" key="4">
    <source>
        <dbReference type="Proteomes" id="UP001596074"/>
    </source>
</evidence>
<dbReference type="InterPro" id="IPR050237">
    <property type="entry name" value="ATP-dep_AMP-bd_enzyme"/>
</dbReference>
<feature type="domain" description="AMP-dependent synthetase/ligase" evidence="2">
    <location>
        <begin position="17"/>
        <end position="142"/>
    </location>
</feature>
<comment type="caution">
    <text evidence="3">The sequence shown here is derived from an EMBL/GenBank/DDBJ whole genome shotgun (WGS) entry which is preliminary data.</text>
</comment>
<proteinExistence type="predicted"/>
<organism evidence="3 4">
    <name type="scientific">Actinomadura rugatobispora</name>
    <dbReference type="NCBI Taxonomy" id="1994"/>
    <lineage>
        <taxon>Bacteria</taxon>
        <taxon>Bacillati</taxon>
        <taxon>Actinomycetota</taxon>
        <taxon>Actinomycetes</taxon>
        <taxon>Streptosporangiales</taxon>
        <taxon>Thermomonosporaceae</taxon>
        <taxon>Actinomadura</taxon>
    </lineage>
</organism>
<name>A0ABW0ZWQ3_9ACTN</name>
<evidence type="ECO:0000256" key="1">
    <source>
        <dbReference type="SAM" id="MobiDB-lite"/>
    </source>
</evidence>
<dbReference type="PANTHER" id="PTHR43767">
    <property type="entry name" value="LONG-CHAIN-FATTY-ACID--COA LIGASE"/>
    <property type="match status" value="1"/>
</dbReference>
<protein>
    <submittedName>
        <fullName evidence="3">AMP-binding protein</fullName>
    </submittedName>
</protein>
<dbReference type="InterPro" id="IPR042099">
    <property type="entry name" value="ANL_N_sf"/>
</dbReference>
<evidence type="ECO:0000313" key="3">
    <source>
        <dbReference type="EMBL" id="MFC5745395.1"/>
    </source>
</evidence>
<gene>
    <name evidence="3" type="ORF">ACFPZN_07250</name>
</gene>
<feature type="region of interest" description="Disordered" evidence="1">
    <location>
        <begin position="148"/>
        <end position="173"/>
    </location>
</feature>
<dbReference type="Proteomes" id="UP001596074">
    <property type="component" value="Unassembled WGS sequence"/>
</dbReference>
<accession>A0ABW0ZWQ3</accession>
<dbReference type="PANTHER" id="PTHR43767:SF1">
    <property type="entry name" value="NONRIBOSOMAL PEPTIDE SYNTHASE PES1 (EUROFUNG)-RELATED"/>
    <property type="match status" value="1"/>
</dbReference>
<keyword evidence="4" id="KW-1185">Reference proteome</keyword>
<reference evidence="4" key="1">
    <citation type="journal article" date="2019" name="Int. J. Syst. Evol. Microbiol.">
        <title>The Global Catalogue of Microorganisms (GCM) 10K type strain sequencing project: providing services to taxonomists for standard genome sequencing and annotation.</title>
        <authorList>
            <consortium name="The Broad Institute Genomics Platform"/>
            <consortium name="The Broad Institute Genome Sequencing Center for Infectious Disease"/>
            <person name="Wu L."/>
            <person name="Ma J."/>
        </authorList>
    </citation>
    <scope>NUCLEOTIDE SEQUENCE [LARGE SCALE GENOMIC DNA]</scope>
    <source>
        <strain evidence="4">KCTC 42087</strain>
    </source>
</reference>
<dbReference type="EMBL" id="JBHSON010000007">
    <property type="protein sequence ID" value="MFC5745395.1"/>
    <property type="molecule type" value="Genomic_DNA"/>
</dbReference>
<dbReference type="SUPFAM" id="SSF56801">
    <property type="entry name" value="Acetyl-CoA synthetase-like"/>
    <property type="match status" value="1"/>
</dbReference>